<accession>A0ACC3SN46</accession>
<name>A0ACC3SN46_9PEZI</name>
<protein>
    <submittedName>
        <fullName evidence="1">Uncharacterized protein</fullName>
    </submittedName>
</protein>
<dbReference type="EMBL" id="JAMKPW020000002">
    <property type="protein sequence ID" value="KAK8220103.1"/>
    <property type="molecule type" value="Genomic_DNA"/>
</dbReference>
<organism evidence="1 2">
    <name type="scientific">Zalaria obscura</name>
    <dbReference type="NCBI Taxonomy" id="2024903"/>
    <lineage>
        <taxon>Eukaryota</taxon>
        <taxon>Fungi</taxon>
        <taxon>Dikarya</taxon>
        <taxon>Ascomycota</taxon>
        <taxon>Pezizomycotina</taxon>
        <taxon>Dothideomycetes</taxon>
        <taxon>Dothideomycetidae</taxon>
        <taxon>Dothideales</taxon>
        <taxon>Zalariaceae</taxon>
        <taxon>Zalaria</taxon>
    </lineage>
</organism>
<evidence type="ECO:0000313" key="2">
    <source>
        <dbReference type="Proteomes" id="UP001320706"/>
    </source>
</evidence>
<reference evidence="1" key="1">
    <citation type="submission" date="2024-02" db="EMBL/GenBank/DDBJ databases">
        <title>Metagenome Assembled Genome of Zalaria obscura JY119.</title>
        <authorList>
            <person name="Vighnesh L."/>
            <person name="Jagadeeshwari U."/>
            <person name="Venkata Ramana C."/>
            <person name="Sasikala C."/>
        </authorList>
    </citation>
    <scope>NUCLEOTIDE SEQUENCE</scope>
    <source>
        <strain evidence="1">JY119</strain>
    </source>
</reference>
<keyword evidence="2" id="KW-1185">Reference proteome</keyword>
<evidence type="ECO:0000313" key="1">
    <source>
        <dbReference type="EMBL" id="KAK8220103.1"/>
    </source>
</evidence>
<gene>
    <name evidence="1" type="ORF">M8818_000519</name>
</gene>
<dbReference type="Proteomes" id="UP001320706">
    <property type="component" value="Unassembled WGS sequence"/>
</dbReference>
<comment type="caution">
    <text evidence="1">The sequence shown here is derived from an EMBL/GenBank/DDBJ whole genome shotgun (WGS) entry which is preliminary data.</text>
</comment>
<proteinExistence type="predicted"/>
<sequence length="88" mass="9955">MIKTLLHRRKAGSDVQTLRNHACDHSVTQRCREYSTCLSRALGNNFQKADERCLVLESWGPGQSTLFRPKKAEGILPEGTWTSRRPGT</sequence>